<dbReference type="OrthoDB" id="10261878at2759"/>
<dbReference type="SMART" id="SM01011">
    <property type="entry name" value="AMP_N"/>
    <property type="match status" value="1"/>
</dbReference>
<evidence type="ECO:0000313" key="9">
    <source>
        <dbReference type="Proteomes" id="UP000077315"/>
    </source>
</evidence>
<proteinExistence type="inferred from homology"/>
<dbReference type="PROSITE" id="PS00491">
    <property type="entry name" value="PROLINE_PEPTIDASE"/>
    <property type="match status" value="1"/>
</dbReference>
<dbReference type="InterPro" id="IPR001131">
    <property type="entry name" value="Peptidase_M24B_aminopep-P_CS"/>
</dbReference>
<dbReference type="InterPro" id="IPR029149">
    <property type="entry name" value="Creatin/AminoP/Spt16_N"/>
</dbReference>
<dbReference type="Pfam" id="PF00557">
    <property type="entry name" value="Peptidase_M24"/>
    <property type="match status" value="1"/>
</dbReference>
<evidence type="ECO:0000313" key="8">
    <source>
        <dbReference type="EMBL" id="OAD67099.1"/>
    </source>
</evidence>
<dbReference type="InterPro" id="IPR036005">
    <property type="entry name" value="Creatinase/aminopeptidase-like"/>
</dbReference>
<dbReference type="PANTHER" id="PTHR43226">
    <property type="entry name" value="XAA-PRO AMINOPEPTIDASE 3"/>
    <property type="match status" value="1"/>
</dbReference>
<dbReference type="RefSeq" id="XP_018285139.1">
    <property type="nucleotide sequence ID" value="XM_018437981.1"/>
</dbReference>
<evidence type="ECO:0000256" key="1">
    <source>
        <dbReference type="ARBA" id="ARBA00001936"/>
    </source>
</evidence>
<evidence type="ECO:0000256" key="2">
    <source>
        <dbReference type="ARBA" id="ARBA00008766"/>
    </source>
</evidence>
<gene>
    <name evidence="8" type="ORF">PHYBLDRAFT_178372</name>
</gene>
<keyword evidence="4" id="KW-0378">Hydrolase</keyword>
<dbReference type="STRING" id="763407.A0A167K261"/>
<dbReference type="AlphaFoldDB" id="A0A167K261"/>
<keyword evidence="3 6" id="KW-0479">Metal-binding</keyword>
<dbReference type="Gene3D" id="3.40.350.10">
    <property type="entry name" value="Creatinase/prolidase N-terminal domain"/>
    <property type="match status" value="1"/>
</dbReference>
<dbReference type="Gene3D" id="3.90.230.10">
    <property type="entry name" value="Creatinase/methionine aminopeptidase superfamily"/>
    <property type="match status" value="1"/>
</dbReference>
<protein>
    <recommendedName>
        <fullName evidence="7">Aminopeptidase P N-terminal domain-containing protein</fullName>
    </recommendedName>
</protein>
<evidence type="ECO:0000256" key="5">
    <source>
        <dbReference type="ARBA" id="ARBA00023211"/>
    </source>
</evidence>
<dbReference type="VEuPathDB" id="FungiDB:PHYBLDRAFT_178372"/>
<keyword evidence="5" id="KW-0464">Manganese</keyword>
<dbReference type="SUPFAM" id="SSF55920">
    <property type="entry name" value="Creatinase/aminopeptidase"/>
    <property type="match status" value="1"/>
</dbReference>
<dbReference type="GO" id="GO:0006508">
    <property type="term" value="P:proteolysis"/>
    <property type="evidence" value="ECO:0007669"/>
    <property type="project" value="TreeGrafter"/>
</dbReference>
<dbReference type="SUPFAM" id="SSF53092">
    <property type="entry name" value="Creatinase/prolidase N-terminal domain"/>
    <property type="match status" value="1"/>
</dbReference>
<comment type="cofactor">
    <cofactor evidence="1">
        <name>Mn(2+)</name>
        <dbReference type="ChEBI" id="CHEBI:29035"/>
    </cofactor>
</comment>
<feature type="domain" description="Aminopeptidase P N-terminal" evidence="7">
    <location>
        <begin position="13"/>
        <end position="146"/>
    </location>
</feature>
<dbReference type="EMBL" id="KV441025">
    <property type="protein sequence ID" value="OAD67099.1"/>
    <property type="molecule type" value="Genomic_DNA"/>
</dbReference>
<dbReference type="CDD" id="cd01087">
    <property type="entry name" value="Prolidase"/>
    <property type="match status" value="1"/>
</dbReference>
<dbReference type="GO" id="GO:0070006">
    <property type="term" value="F:metalloaminopeptidase activity"/>
    <property type="evidence" value="ECO:0007669"/>
    <property type="project" value="InterPro"/>
</dbReference>
<organism evidence="8 9">
    <name type="scientific">Phycomyces blakesleeanus (strain ATCC 8743b / DSM 1359 / FGSC 10004 / NBRC 33097 / NRRL 1555)</name>
    <dbReference type="NCBI Taxonomy" id="763407"/>
    <lineage>
        <taxon>Eukaryota</taxon>
        <taxon>Fungi</taxon>
        <taxon>Fungi incertae sedis</taxon>
        <taxon>Mucoromycota</taxon>
        <taxon>Mucoromycotina</taxon>
        <taxon>Mucoromycetes</taxon>
        <taxon>Mucorales</taxon>
        <taxon>Phycomycetaceae</taxon>
        <taxon>Phycomyces</taxon>
    </lineage>
</organism>
<comment type="similarity">
    <text evidence="2 6">Belongs to the peptidase M24B family.</text>
</comment>
<evidence type="ECO:0000259" key="7">
    <source>
        <dbReference type="SMART" id="SM01011"/>
    </source>
</evidence>
<dbReference type="GO" id="GO:0030145">
    <property type="term" value="F:manganese ion binding"/>
    <property type="evidence" value="ECO:0007669"/>
    <property type="project" value="InterPro"/>
</dbReference>
<dbReference type="Proteomes" id="UP000077315">
    <property type="component" value="Unassembled WGS sequence"/>
</dbReference>
<dbReference type="Pfam" id="PF05195">
    <property type="entry name" value="AMP_N"/>
    <property type="match status" value="1"/>
</dbReference>
<reference evidence="9" key="1">
    <citation type="submission" date="2015-06" db="EMBL/GenBank/DDBJ databases">
        <title>Expansion of signal transduction pathways in fungi by whole-genome duplication.</title>
        <authorList>
            <consortium name="DOE Joint Genome Institute"/>
            <person name="Corrochano L.M."/>
            <person name="Kuo A."/>
            <person name="Marcet-Houben M."/>
            <person name="Polaino S."/>
            <person name="Salamov A."/>
            <person name="Villalobos J.M."/>
            <person name="Alvarez M.I."/>
            <person name="Avalos J."/>
            <person name="Benito E.P."/>
            <person name="Benoit I."/>
            <person name="Burger G."/>
            <person name="Camino L.P."/>
            <person name="Canovas D."/>
            <person name="Cerda-Olmedo E."/>
            <person name="Cheng J.-F."/>
            <person name="Dominguez A."/>
            <person name="Elias M."/>
            <person name="Eslava A.P."/>
            <person name="Glaser F."/>
            <person name="Grimwood J."/>
            <person name="Gutierrez G."/>
            <person name="Heitman J."/>
            <person name="Henrissat B."/>
            <person name="Iturriaga E.A."/>
            <person name="Lang B.F."/>
            <person name="Lavin J.L."/>
            <person name="Lee S."/>
            <person name="Li W."/>
            <person name="Lindquist E."/>
            <person name="Lopez-Garcia S."/>
            <person name="Luque E.M."/>
            <person name="Marcos A.T."/>
            <person name="Martin J."/>
            <person name="McCluskey K."/>
            <person name="Medina H.R."/>
            <person name="Miralles-Duran A."/>
            <person name="Miyazaki A."/>
            <person name="Munoz-Torres E."/>
            <person name="Oguiza J.A."/>
            <person name="Ohm R."/>
            <person name="Olmedo M."/>
            <person name="Orejas M."/>
            <person name="Ortiz-Castellanos L."/>
            <person name="Pisabarro A.G."/>
            <person name="Rodriguez-Romero J."/>
            <person name="Ruiz-Herrera J."/>
            <person name="Ruiz-Vazquez R."/>
            <person name="Sanz C."/>
            <person name="Schackwitz W."/>
            <person name="Schmutz J."/>
            <person name="Shahriari M."/>
            <person name="Shelest E."/>
            <person name="Silva-Franco F."/>
            <person name="Soanes D."/>
            <person name="Syed K."/>
            <person name="Tagua V.G."/>
            <person name="Talbot N.J."/>
            <person name="Thon M."/>
            <person name="De vries R.P."/>
            <person name="Wiebenga A."/>
            <person name="Yadav J.S."/>
            <person name="Braun E.L."/>
            <person name="Baker S."/>
            <person name="Garre V."/>
            <person name="Horwitz B."/>
            <person name="Torres-Martinez S."/>
            <person name="Idnurm A."/>
            <person name="Herrera-Estrella A."/>
            <person name="Gabaldon T."/>
            <person name="Grigoriev I.V."/>
        </authorList>
    </citation>
    <scope>NUCLEOTIDE SEQUENCE [LARGE SCALE GENOMIC DNA]</scope>
    <source>
        <strain evidence="9">NRRL 1555(-)</strain>
    </source>
</reference>
<evidence type="ECO:0000256" key="4">
    <source>
        <dbReference type="ARBA" id="ARBA00022801"/>
    </source>
</evidence>
<dbReference type="GeneID" id="28998887"/>
<dbReference type="PANTHER" id="PTHR43226:SF1">
    <property type="entry name" value="XAA-PRO DIPEPTIDASE"/>
    <property type="match status" value="1"/>
</dbReference>
<dbReference type="InterPro" id="IPR007865">
    <property type="entry name" value="Aminopep_P_N"/>
</dbReference>
<accession>A0A167K261</accession>
<dbReference type="InterPro" id="IPR000994">
    <property type="entry name" value="Pept_M24"/>
</dbReference>
<sequence>MCDPVFPYSKKRISTSYHCRRVGKLLQTNPNERAVIYHRGGQGAVRDDTDVEVDFRQESYFFYLSGVEHPGFHILVDLYNDTIYLIPPTVPDTEILWKGEPDTAKELLEIYDADKVIAEADVPALLQVLCPQVVYVLDTVDTSIIKAAGIHECQLDKVCLRVAMDESRLIKFPWEIEHIRYAAQISSHAHMALMQRAQAGQPESYCEALFRWVCARNGMPRQCYIPIIASGSRAATLHYTRNDKTLPEGEHAMLLVDAGGERFCYGSDVTRTFPISGRFSSEAKTIYEIVLKMQETILSQLKPGAMWAGLHNLGVYILCQELIRIGILVGGTHEELLHLGLPRAFYFHGTGHSVGLDVHDVGGRTAGVLTNSYHERKIQSQMLISRPLKKNMVLTVEPGLYFNPTSIAMWTQKPGYAKYFNMDMINKYMPVGGVRIEDTVVLTEDGYDNLTIAPKTVNDIEALMACRAQSYMDSMP</sequence>
<evidence type="ECO:0000256" key="6">
    <source>
        <dbReference type="RuleBase" id="RU000590"/>
    </source>
</evidence>
<evidence type="ECO:0000256" key="3">
    <source>
        <dbReference type="ARBA" id="ARBA00022723"/>
    </source>
</evidence>
<keyword evidence="9" id="KW-1185">Reference proteome</keyword>
<dbReference type="InterPro" id="IPR052433">
    <property type="entry name" value="X-Pro_dipept-like"/>
</dbReference>
<name>A0A167K261_PHYB8</name>
<dbReference type="InParanoid" id="A0A167K261"/>